<organism evidence="1 2">
    <name type="scientific">Cirrhinus mrigala</name>
    <name type="common">Mrigala</name>
    <dbReference type="NCBI Taxonomy" id="683832"/>
    <lineage>
        <taxon>Eukaryota</taxon>
        <taxon>Metazoa</taxon>
        <taxon>Chordata</taxon>
        <taxon>Craniata</taxon>
        <taxon>Vertebrata</taxon>
        <taxon>Euteleostomi</taxon>
        <taxon>Actinopterygii</taxon>
        <taxon>Neopterygii</taxon>
        <taxon>Teleostei</taxon>
        <taxon>Ostariophysi</taxon>
        <taxon>Cypriniformes</taxon>
        <taxon>Cyprinidae</taxon>
        <taxon>Labeoninae</taxon>
        <taxon>Labeonini</taxon>
        <taxon>Cirrhinus</taxon>
    </lineage>
</organism>
<gene>
    <name evidence="1" type="ORF">M9458_043939</name>
</gene>
<accession>A0ABD0NDY6</accession>
<proteinExistence type="predicted"/>
<dbReference type="Proteomes" id="UP001529510">
    <property type="component" value="Unassembled WGS sequence"/>
</dbReference>
<dbReference type="EMBL" id="JAMKFB020000022">
    <property type="protein sequence ID" value="KAL0160214.1"/>
    <property type="molecule type" value="Genomic_DNA"/>
</dbReference>
<sequence>STCFKFLLSSSGPPWSLLSSPWLLPQSSPPRALFVVLLPDVRPPPEPPPMFPSMPSSVVVYGARTHLLGRGRYVRAMDLFRLVLSP</sequence>
<keyword evidence="2" id="KW-1185">Reference proteome</keyword>
<name>A0ABD0NDY6_CIRMR</name>
<protein>
    <submittedName>
        <fullName evidence="1">Uncharacterized protein</fullName>
    </submittedName>
</protein>
<evidence type="ECO:0000313" key="1">
    <source>
        <dbReference type="EMBL" id="KAL0160214.1"/>
    </source>
</evidence>
<feature type="non-terminal residue" evidence="1">
    <location>
        <position position="1"/>
    </location>
</feature>
<evidence type="ECO:0000313" key="2">
    <source>
        <dbReference type="Proteomes" id="UP001529510"/>
    </source>
</evidence>
<reference evidence="1 2" key="1">
    <citation type="submission" date="2024-05" db="EMBL/GenBank/DDBJ databases">
        <title>Genome sequencing and assembly of Indian major carp, Cirrhinus mrigala (Hamilton, 1822).</title>
        <authorList>
            <person name="Mohindra V."/>
            <person name="Chowdhury L.M."/>
            <person name="Lal K."/>
            <person name="Jena J.K."/>
        </authorList>
    </citation>
    <scope>NUCLEOTIDE SEQUENCE [LARGE SCALE GENOMIC DNA]</scope>
    <source>
        <strain evidence="1">CM1030</strain>
        <tissue evidence="1">Blood</tissue>
    </source>
</reference>
<dbReference type="AlphaFoldDB" id="A0ABD0NDY6"/>
<comment type="caution">
    <text evidence="1">The sequence shown here is derived from an EMBL/GenBank/DDBJ whole genome shotgun (WGS) entry which is preliminary data.</text>
</comment>